<accession>A0A563VV47</accession>
<proteinExistence type="predicted"/>
<dbReference type="OrthoDB" id="428174at2"/>
<dbReference type="Proteomes" id="UP000320055">
    <property type="component" value="Unassembled WGS sequence"/>
</dbReference>
<keyword evidence="2" id="KW-1185">Reference proteome</keyword>
<protein>
    <submittedName>
        <fullName evidence="1">Uncharacterized protein</fullName>
    </submittedName>
</protein>
<dbReference type="AlphaFoldDB" id="A0A563VV47"/>
<dbReference type="RefSeq" id="WP_144865411.1">
    <property type="nucleotide sequence ID" value="NZ_LR213792.1"/>
</dbReference>
<sequence length="204" mass="23320">MATSKALNPSFLRDAFTSYSKYNTPKQQELQQYALQWLQSQIESELDDGKAIMEKFTGKWRKGWQPGINSQESPIELKNLPHSYKGSNTIDSHQEDALVFIHEAIPQNLKDDFAKLWNIKEKLQVSNADGAIFMVNDEEIATLKEQDPEGNGTAWYQVDEKQTYYLLSSEEKGDRYLVVLSEAISPQNRDTWLVAQADVNISKV</sequence>
<reference evidence="1 2" key="1">
    <citation type="submission" date="2019-01" db="EMBL/GenBank/DDBJ databases">
        <authorList>
            <person name="Brito A."/>
        </authorList>
    </citation>
    <scope>NUCLEOTIDE SEQUENCE [LARGE SCALE GENOMIC DNA]</scope>
    <source>
        <strain evidence="1">1</strain>
    </source>
</reference>
<evidence type="ECO:0000313" key="2">
    <source>
        <dbReference type="Proteomes" id="UP000320055"/>
    </source>
</evidence>
<evidence type="ECO:0000313" key="1">
    <source>
        <dbReference type="EMBL" id="VEP15277.1"/>
    </source>
</evidence>
<name>A0A563VV47_9CYAN</name>
<organism evidence="1 2">
    <name type="scientific">Hyella patelloides LEGE 07179</name>
    <dbReference type="NCBI Taxonomy" id="945734"/>
    <lineage>
        <taxon>Bacteria</taxon>
        <taxon>Bacillati</taxon>
        <taxon>Cyanobacteriota</taxon>
        <taxon>Cyanophyceae</taxon>
        <taxon>Pleurocapsales</taxon>
        <taxon>Hyellaceae</taxon>
        <taxon>Hyella</taxon>
    </lineage>
</organism>
<gene>
    <name evidence="1" type="ORF">H1P_320048</name>
</gene>
<dbReference type="EMBL" id="CAACVJ010000246">
    <property type="protein sequence ID" value="VEP15277.1"/>
    <property type="molecule type" value="Genomic_DNA"/>
</dbReference>